<keyword evidence="2" id="KW-1185">Reference proteome</keyword>
<dbReference type="EMBL" id="JAODUP010000869">
    <property type="protein sequence ID" value="KAK2143193.1"/>
    <property type="molecule type" value="Genomic_DNA"/>
</dbReference>
<comment type="caution">
    <text evidence="1">The sequence shown here is derived from an EMBL/GenBank/DDBJ whole genome shotgun (WGS) entry which is preliminary data.</text>
</comment>
<dbReference type="Proteomes" id="UP001208570">
    <property type="component" value="Unassembled WGS sequence"/>
</dbReference>
<reference evidence="1" key="1">
    <citation type="journal article" date="2023" name="Mol. Biol. Evol.">
        <title>Third-Generation Sequencing Reveals the Adaptive Role of the Epigenome in Three Deep-Sea Polychaetes.</title>
        <authorList>
            <person name="Perez M."/>
            <person name="Aroh O."/>
            <person name="Sun Y."/>
            <person name="Lan Y."/>
            <person name="Juniper S.K."/>
            <person name="Young C.R."/>
            <person name="Angers B."/>
            <person name="Qian P.Y."/>
        </authorList>
    </citation>
    <scope>NUCLEOTIDE SEQUENCE</scope>
    <source>
        <strain evidence="1">P08H-3</strain>
    </source>
</reference>
<name>A0AAD9IZ32_9ANNE</name>
<proteinExistence type="predicted"/>
<protein>
    <submittedName>
        <fullName evidence="1">Uncharacterized protein</fullName>
    </submittedName>
</protein>
<evidence type="ECO:0000313" key="1">
    <source>
        <dbReference type="EMBL" id="KAK2143193.1"/>
    </source>
</evidence>
<gene>
    <name evidence="1" type="ORF">LSH36_869g00043</name>
</gene>
<dbReference type="AlphaFoldDB" id="A0AAD9IZ32"/>
<sequence length="68" mass="8230">MSNYIPKSALCKDKMRKLWMTREAIAKHKMKQQVWKRSRLTGDRMDYTRATAEKKEFTTLTRNLCRTF</sequence>
<organism evidence="1 2">
    <name type="scientific">Paralvinella palmiformis</name>
    <dbReference type="NCBI Taxonomy" id="53620"/>
    <lineage>
        <taxon>Eukaryota</taxon>
        <taxon>Metazoa</taxon>
        <taxon>Spiralia</taxon>
        <taxon>Lophotrochozoa</taxon>
        <taxon>Annelida</taxon>
        <taxon>Polychaeta</taxon>
        <taxon>Sedentaria</taxon>
        <taxon>Canalipalpata</taxon>
        <taxon>Terebellida</taxon>
        <taxon>Terebelliformia</taxon>
        <taxon>Alvinellidae</taxon>
        <taxon>Paralvinella</taxon>
    </lineage>
</organism>
<accession>A0AAD9IZ32</accession>
<evidence type="ECO:0000313" key="2">
    <source>
        <dbReference type="Proteomes" id="UP001208570"/>
    </source>
</evidence>